<keyword evidence="5" id="KW-1185">Reference proteome</keyword>
<dbReference type="GO" id="GO:0008270">
    <property type="term" value="F:zinc ion binding"/>
    <property type="evidence" value="ECO:0007669"/>
    <property type="project" value="UniProtKB-KW"/>
</dbReference>
<keyword evidence="1" id="KW-0863">Zinc-finger</keyword>
<accession>A0AAW1WHQ6</accession>
<dbReference type="Proteomes" id="UP001457282">
    <property type="component" value="Unassembled WGS sequence"/>
</dbReference>
<dbReference type="GO" id="GO:0003676">
    <property type="term" value="F:nucleic acid binding"/>
    <property type="evidence" value="ECO:0007669"/>
    <property type="project" value="InterPro"/>
</dbReference>
<dbReference type="PANTHER" id="PTHR33325:SF11">
    <property type="entry name" value="COLD SHOCK DOMAIN-CONTAINING PROTEIN 4-LIKE"/>
    <property type="match status" value="1"/>
</dbReference>
<dbReference type="Gene3D" id="4.10.60.10">
    <property type="entry name" value="Zinc finger, CCHC-type"/>
    <property type="match status" value="1"/>
</dbReference>
<sequence>MAHLNKLDFDALEVSGRNYFQWTEDVKLHLTAKKIRSTIQDDNVASTHQKAEAMILIRRHMDRSLQREYLGEEEPRNLWAMLADRFDHQKDIFLPEARHDWHNIRFQDFKSVNEYNSEICRIRSILKYCGEELTENDLLEKTFSTFPASCMVLQQQYRERKFTKFAELITTLLLAEKNNSLLLKNDQSRPVGTRAIPLPEANVIVHRDTNREWRNRGHGRGAGHSRPRHEINPYDRDQRNHGPRGRRNRGRVTRGGNHANPAPKARNERHPGPARNERQPGPARNERNPGPARRPQNQNQPNLCYRCGGQDHWSRTCRAPAHVVDEYHAGRGTRETNFAARGVPDDTTLEIADFQTATGYDEV</sequence>
<dbReference type="AlphaFoldDB" id="A0AAW1WHQ6"/>
<name>A0AAW1WHQ6_RUBAR</name>
<dbReference type="PANTHER" id="PTHR33325">
    <property type="entry name" value="ZINC FINGER, CCHC-TYPE-RELATED"/>
    <property type="match status" value="1"/>
</dbReference>
<dbReference type="InterPro" id="IPR001878">
    <property type="entry name" value="Znf_CCHC"/>
</dbReference>
<feature type="compositionally biased region" description="Basic and acidic residues" evidence="2">
    <location>
        <begin position="265"/>
        <end position="278"/>
    </location>
</feature>
<protein>
    <recommendedName>
        <fullName evidence="3">CCHC-type domain-containing protein</fullName>
    </recommendedName>
</protein>
<organism evidence="4 5">
    <name type="scientific">Rubus argutus</name>
    <name type="common">Southern blackberry</name>
    <dbReference type="NCBI Taxonomy" id="59490"/>
    <lineage>
        <taxon>Eukaryota</taxon>
        <taxon>Viridiplantae</taxon>
        <taxon>Streptophyta</taxon>
        <taxon>Embryophyta</taxon>
        <taxon>Tracheophyta</taxon>
        <taxon>Spermatophyta</taxon>
        <taxon>Magnoliopsida</taxon>
        <taxon>eudicotyledons</taxon>
        <taxon>Gunneridae</taxon>
        <taxon>Pentapetalae</taxon>
        <taxon>rosids</taxon>
        <taxon>fabids</taxon>
        <taxon>Rosales</taxon>
        <taxon>Rosaceae</taxon>
        <taxon>Rosoideae</taxon>
        <taxon>Rosoideae incertae sedis</taxon>
        <taxon>Rubus</taxon>
    </lineage>
</organism>
<dbReference type="InterPro" id="IPR036875">
    <property type="entry name" value="Znf_CCHC_sf"/>
</dbReference>
<comment type="caution">
    <text evidence="4">The sequence shown here is derived from an EMBL/GenBank/DDBJ whole genome shotgun (WGS) entry which is preliminary data.</text>
</comment>
<feature type="compositionally biased region" description="Basic and acidic residues" evidence="2">
    <location>
        <begin position="228"/>
        <end position="240"/>
    </location>
</feature>
<dbReference type="PROSITE" id="PS50158">
    <property type="entry name" value="ZF_CCHC"/>
    <property type="match status" value="1"/>
</dbReference>
<feature type="region of interest" description="Disordered" evidence="2">
    <location>
        <begin position="209"/>
        <end position="301"/>
    </location>
</feature>
<feature type="compositionally biased region" description="Basic residues" evidence="2">
    <location>
        <begin position="241"/>
        <end position="252"/>
    </location>
</feature>
<dbReference type="SMART" id="SM00343">
    <property type="entry name" value="ZnF_C2HC"/>
    <property type="match status" value="1"/>
</dbReference>
<feature type="compositionally biased region" description="Basic residues" evidence="2">
    <location>
        <begin position="216"/>
        <end position="227"/>
    </location>
</feature>
<feature type="domain" description="CCHC-type" evidence="3">
    <location>
        <begin position="304"/>
        <end position="318"/>
    </location>
</feature>
<keyword evidence="1" id="KW-0862">Zinc</keyword>
<evidence type="ECO:0000313" key="5">
    <source>
        <dbReference type="Proteomes" id="UP001457282"/>
    </source>
</evidence>
<dbReference type="Pfam" id="PF14223">
    <property type="entry name" value="Retrotran_gag_2"/>
    <property type="match status" value="1"/>
</dbReference>
<evidence type="ECO:0000313" key="4">
    <source>
        <dbReference type="EMBL" id="KAK9924068.1"/>
    </source>
</evidence>
<dbReference type="EMBL" id="JBEDUW010000006">
    <property type="protein sequence ID" value="KAK9924068.1"/>
    <property type="molecule type" value="Genomic_DNA"/>
</dbReference>
<evidence type="ECO:0000256" key="2">
    <source>
        <dbReference type="SAM" id="MobiDB-lite"/>
    </source>
</evidence>
<gene>
    <name evidence="4" type="ORF">M0R45_032456</name>
</gene>
<evidence type="ECO:0000259" key="3">
    <source>
        <dbReference type="PROSITE" id="PS50158"/>
    </source>
</evidence>
<evidence type="ECO:0000256" key="1">
    <source>
        <dbReference type="PROSITE-ProRule" id="PRU00047"/>
    </source>
</evidence>
<dbReference type="SUPFAM" id="SSF57756">
    <property type="entry name" value="Retrovirus zinc finger-like domains"/>
    <property type="match status" value="1"/>
</dbReference>
<keyword evidence="1" id="KW-0479">Metal-binding</keyword>
<reference evidence="4 5" key="1">
    <citation type="journal article" date="2023" name="G3 (Bethesda)">
        <title>A chromosome-length genome assembly and annotation of blackberry (Rubus argutus, cv. 'Hillquist').</title>
        <authorList>
            <person name="Bruna T."/>
            <person name="Aryal R."/>
            <person name="Dudchenko O."/>
            <person name="Sargent D.J."/>
            <person name="Mead D."/>
            <person name="Buti M."/>
            <person name="Cavallini A."/>
            <person name="Hytonen T."/>
            <person name="Andres J."/>
            <person name="Pham M."/>
            <person name="Weisz D."/>
            <person name="Mascagni F."/>
            <person name="Usai G."/>
            <person name="Natali L."/>
            <person name="Bassil N."/>
            <person name="Fernandez G.E."/>
            <person name="Lomsadze A."/>
            <person name="Armour M."/>
            <person name="Olukolu B."/>
            <person name="Poorten T."/>
            <person name="Britton C."/>
            <person name="Davik J."/>
            <person name="Ashrafi H."/>
            <person name="Aiden E.L."/>
            <person name="Borodovsky M."/>
            <person name="Worthington M."/>
        </authorList>
    </citation>
    <scope>NUCLEOTIDE SEQUENCE [LARGE SCALE GENOMIC DNA]</scope>
    <source>
        <strain evidence="4">PI 553951</strain>
    </source>
</reference>
<proteinExistence type="predicted"/>